<dbReference type="EMBL" id="JACHIW010000001">
    <property type="protein sequence ID" value="MBB5152567.1"/>
    <property type="molecule type" value="Genomic_DNA"/>
</dbReference>
<accession>A0A840PXS3</accession>
<protein>
    <submittedName>
        <fullName evidence="1">Uncharacterized protein</fullName>
    </submittedName>
</protein>
<comment type="caution">
    <text evidence="1">The sequence shown here is derived from an EMBL/GenBank/DDBJ whole genome shotgun (WGS) entry which is preliminary data.</text>
</comment>
<gene>
    <name evidence="1" type="ORF">BJ970_000101</name>
</gene>
<dbReference type="AlphaFoldDB" id="A0A840PXS3"/>
<evidence type="ECO:0000313" key="1">
    <source>
        <dbReference type="EMBL" id="MBB5152567.1"/>
    </source>
</evidence>
<proteinExistence type="predicted"/>
<reference evidence="1 2" key="1">
    <citation type="submission" date="2020-08" db="EMBL/GenBank/DDBJ databases">
        <title>Sequencing the genomes of 1000 actinobacteria strains.</title>
        <authorList>
            <person name="Klenk H.-P."/>
        </authorList>
    </citation>
    <scope>NUCLEOTIDE SEQUENCE [LARGE SCALE GENOMIC DNA]</scope>
    <source>
        <strain evidence="1 2">DSM 45584</strain>
    </source>
</reference>
<name>A0A840PXS3_9PSEU</name>
<dbReference type="RefSeq" id="WP_184722083.1">
    <property type="nucleotide sequence ID" value="NZ_JACHIW010000001.1"/>
</dbReference>
<evidence type="ECO:0000313" key="2">
    <source>
        <dbReference type="Proteomes" id="UP000584374"/>
    </source>
</evidence>
<organism evidence="1 2">
    <name type="scientific">Saccharopolyspora phatthalungensis</name>
    <dbReference type="NCBI Taxonomy" id="664693"/>
    <lineage>
        <taxon>Bacteria</taxon>
        <taxon>Bacillati</taxon>
        <taxon>Actinomycetota</taxon>
        <taxon>Actinomycetes</taxon>
        <taxon>Pseudonocardiales</taxon>
        <taxon>Pseudonocardiaceae</taxon>
        <taxon>Saccharopolyspora</taxon>
    </lineage>
</organism>
<dbReference type="Proteomes" id="UP000584374">
    <property type="component" value="Unassembled WGS sequence"/>
</dbReference>
<sequence length="76" mass="8150">MPRRRSIRRELVVLAGWALRALFTGGRLAELGVIDEAALRATLARAADGLPVRLGRLDAVVGAEIWPRGRNSACGS</sequence>
<keyword evidence="2" id="KW-1185">Reference proteome</keyword>